<dbReference type="AlphaFoldDB" id="A0A1N7Q7V9"/>
<keyword evidence="1" id="KW-0812">Transmembrane</keyword>
<evidence type="ECO:0000256" key="1">
    <source>
        <dbReference type="SAM" id="Phobius"/>
    </source>
</evidence>
<accession>A0A1N7Q7V9</accession>
<organism evidence="2 3">
    <name type="scientific">Chryseobacterium gambrini</name>
    <dbReference type="NCBI Taxonomy" id="373672"/>
    <lineage>
        <taxon>Bacteria</taxon>
        <taxon>Pseudomonadati</taxon>
        <taxon>Bacteroidota</taxon>
        <taxon>Flavobacteriia</taxon>
        <taxon>Flavobacteriales</taxon>
        <taxon>Weeksellaceae</taxon>
        <taxon>Chryseobacterium group</taxon>
        <taxon>Chryseobacterium</taxon>
    </lineage>
</organism>
<feature type="transmembrane region" description="Helical" evidence="1">
    <location>
        <begin position="6"/>
        <end position="26"/>
    </location>
</feature>
<dbReference type="EMBL" id="FTOV01000009">
    <property type="protein sequence ID" value="SIT18677.1"/>
    <property type="molecule type" value="Genomic_DNA"/>
</dbReference>
<sequence>MSEFFKQILGSTIVTGFFTAVIAYFFHKRTEKYNSVLKREFEALSKKDTAYFEWRKNTVELLGQVYIHLNRLKLAFQNKYSKIQEYDRFYEDEIILKSNQHIRDLLINNGHSLPPELLDEATKLIEHFDVWLTKYNQTRILDKDFNSKQIYVGPDGFRFPENAERLFKEKYVEMFNELHRA</sequence>
<protein>
    <submittedName>
        <fullName evidence="2">Uncharacterized protein</fullName>
    </submittedName>
</protein>
<dbReference type="STRING" id="373672.SAMN05421785_109116"/>
<reference evidence="2 3" key="1">
    <citation type="submission" date="2017-01" db="EMBL/GenBank/DDBJ databases">
        <authorList>
            <person name="Mah S.A."/>
            <person name="Swanson W.J."/>
            <person name="Moy G.W."/>
            <person name="Vacquier V.D."/>
        </authorList>
    </citation>
    <scope>NUCLEOTIDE SEQUENCE [LARGE SCALE GENOMIC DNA]</scope>
    <source>
        <strain evidence="2 3">DSM 18014</strain>
    </source>
</reference>
<name>A0A1N7Q7V9_9FLAO</name>
<evidence type="ECO:0000313" key="3">
    <source>
        <dbReference type="Proteomes" id="UP000185781"/>
    </source>
</evidence>
<keyword evidence="1" id="KW-1133">Transmembrane helix</keyword>
<keyword evidence="1" id="KW-0472">Membrane</keyword>
<dbReference type="OrthoDB" id="5764132at2"/>
<gene>
    <name evidence="2" type="ORF">SAMN05421785_109116</name>
</gene>
<dbReference type="Proteomes" id="UP000185781">
    <property type="component" value="Unassembled WGS sequence"/>
</dbReference>
<proteinExistence type="predicted"/>
<evidence type="ECO:0000313" key="2">
    <source>
        <dbReference type="EMBL" id="SIT18677.1"/>
    </source>
</evidence>
<dbReference type="RefSeq" id="WP_076394626.1">
    <property type="nucleotide sequence ID" value="NZ_FTOV01000009.1"/>
</dbReference>